<evidence type="ECO:0000313" key="2">
    <source>
        <dbReference type="EMBL" id="KAK7523586.1"/>
    </source>
</evidence>
<dbReference type="Proteomes" id="UP001363622">
    <property type="component" value="Unassembled WGS sequence"/>
</dbReference>
<organism evidence="2 3">
    <name type="scientific">Phyllosticta citriasiana</name>
    <dbReference type="NCBI Taxonomy" id="595635"/>
    <lineage>
        <taxon>Eukaryota</taxon>
        <taxon>Fungi</taxon>
        <taxon>Dikarya</taxon>
        <taxon>Ascomycota</taxon>
        <taxon>Pezizomycotina</taxon>
        <taxon>Dothideomycetes</taxon>
        <taxon>Dothideomycetes incertae sedis</taxon>
        <taxon>Botryosphaeriales</taxon>
        <taxon>Phyllostictaceae</taxon>
        <taxon>Phyllosticta</taxon>
    </lineage>
</organism>
<keyword evidence="3" id="KW-1185">Reference proteome</keyword>
<comment type="caution">
    <text evidence="2">The sequence shown here is derived from an EMBL/GenBank/DDBJ whole genome shotgun (WGS) entry which is preliminary data.</text>
</comment>
<accession>A0ABR1L1T1</accession>
<gene>
    <name evidence="2" type="ORF">IWZ03DRAFT_6925</name>
</gene>
<protein>
    <submittedName>
        <fullName evidence="2">Uncharacterized protein</fullName>
    </submittedName>
</protein>
<reference evidence="2 3" key="1">
    <citation type="submission" date="2024-04" db="EMBL/GenBank/DDBJ databases">
        <title>Phyllosticta paracitricarpa is synonymous to the EU quarantine fungus P. citricarpa based on phylogenomic analyses.</title>
        <authorList>
            <consortium name="Lawrence Berkeley National Laboratory"/>
            <person name="Van Ingen-Buijs V.A."/>
            <person name="Van Westerhoven A.C."/>
            <person name="Haridas S."/>
            <person name="Skiadas P."/>
            <person name="Martin F."/>
            <person name="Groenewald J.Z."/>
            <person name="Crous P.W."/>
            <person name="Seidl M.F."/>
        </authorList>
    </citation>
    <scope>NUCLEOTIDE SEQUENCE [LARGE SCALE GENOMIC DNA]</scope>
    <source>
        <strain evidence="2 3">CBS 123371</strain>
    </source>
</reference>
<name>A0ABR1L1T1_9PEZI</name>
<feature type="region of interest" description="Disordered" evidence="1">
    <location>
        <begin position="135"/>
        <end position="162"/>
    </location>
</feature>
<sequence length="199" mass="22385">MHTHVPHTTCLPAHHHHHHLLLLLPKPSSVCVYPSPPTIPRQTRRLAPSRALRLPSAARTERSAAQRDTAWLALIGPRSLTHLTTHARRHAWPKHACMELKGWQAGPSRGSGQGCSRCCTSRGYVFFGVGEESTRSDGMERMTSKRERRLPAPNLPESTPLKDSMTLKRRSELTKDQCHVHNAGRLRIYSVFLCLAICF</sequence>
<evidence type="ECO:0000256" key="1">
    <source>
        <dbReference type="SAM" id="MobiDB-lite"/>
    </source>
</evidence>
<proteinExistence type="predicted"/>
<feature type="compositionally biased region" description="Basic and acidic residues" evidence="1">
    <location>
        <begin position="135"/>
        <end position="145"/>
    </location>
</feature>
<evidence type="ECO:0000313" key="3">
    <source>
        <dbReference type="Proteomes" id="UP001363622"/>
    </source>
</evidence>
<dbReference type="EMBL" id="JBBPHU010000001">
    <property type="protein sequence ID" value="KAK7523586.1"/>
    <property type="molecule type" value="Genomic_DNA"/>
</dbReference>